<evidence type="ECO:0000256" key="1">
    <source>
        <dbReference type="SAM" id="MobiDB-lite"/>
    </source>
</evidence>
<organism evidence="2">
    <name type="scientific">Culex pipiens</name>
    <name type="common">House mosquito</name>
    <dbReference type="NCBI Taxonomy" id="7175"/>
    <lineage>
        <taxon>Eukaryota</taxon>
        <taxon>Metazoa</taxon>
        <taxon>Ecdysozoa</taxon>
        <taxon>Arthropoda</taxon>
        <taxon>Hexapoda</taxon>
        <taxon>Insecta</taxon>
        <taxon>Pterygota</taxon>
        <taxon>Neoptera</taxon>
        <taxon>Endopterygota</taxon>
        <taxon>Diptera</taxon>
        <taxon>Nematocera</taxon>
        <taxon>Culicoidea</taxon>
        <taxon>Culicidae</taxon>
        <taxon>Culicinae</taxon>
        <taxon>Culicini</taxon>
        <taxon>Culex</taxon>
        <taxon>Culex</taxon>
    </lineage>
</organism>
<feature type="region of interest" description="Disordered" evidence="1">
    <location>
        <begin position="27"/>
        <end position="63"/>
    </location>
</feature>
<dbReference type="AlphaFoldDB" id="A0A8D8G0S9"/>
<feature type="compositionally biased region" description="Basic and acidic residues" evidence="1">
    <location>
        <begin position="29"/>
        <end position="45"/>
    </location>
</feature>
<name>A0A8D8G0S9_CULPI</name>
<dbReference type="EMBL" id="HBUE01114883">
    <property type="protein sequence ID" value="CAG6490230.1"/>
    <property type="molecule type" value="Transcribed_RNA"/>
</dbReference>
<evidence type="ECO:0000313" key="2">
    <source>
        <dbReference type="EMBL" id="CAG6490230.1"/>
    </source>
</evidence>
<reference evidence="2" key="1">
    <citation type="submission" date="2021-05" db="EMBL/GenBank/DDBJ databases">
        <authorList>
            <person name="Alioto T."/>
            <person name="Alioto T."/>
            <person name="Gomez Garrido J."/>
        </authorList>
    </citation>
    <scope>NUCLEOTIDE SEQUENCE</scope>
</reference>
<protein>
    <submittedName>
        <fullName evidence="2">(northern house mosquito) hypothetical protein</fullName>
    </submittedName>
</protein>
<accession>A0A8D8G0S9</accession>
<proteinExistence type="predicted"/>
<sequence>MLEVIAHFPPKRSASFAVFFSRFHGGPSKGERIEARTKSHPDRVRAPSPHTYTPNTKHTHAKSVLPRYRRPEISPFQTLLRFVVHTSLLDSLGCCCSVISHSVGFAGRRRRHHDHGWSR</sequence>